<sequence>MLVRHVRSKHPAIFNEYLLHVRQVLGTNDNIGQVRRSELDSILNLLDAVSDRILDEHDGSKVEMRIRVKTE</sequence>
<organism evidence="1 2">
    <name type="scientific">Plutella xylostella</name>
    <name type="common">Diamondback moth</name>
    <name type="synonym">Plutella maculipennis</name>
    <dbReference type="NCBI Taxonomy" id="51655"/>
    <lineage>
        <taxon>Eukaryota</taxon>
        <taxon>Metazoa</taxon>
        <taxon>Ecdysozoa</taxon>
        <taxon>Arthropoda</taxon>
        <taxon>Hexapoda</taxon>
        <taxon>Insecta</taxon>
        <taxon>Pterygota</taxon>
        <taxon>Neoptera</taxon>
        <taxon>Endopterygota</taxon>
        <taxon>Lepidoptera</taxon>
        <taxon>Glossata</taxon>
        <taxon>Ditrysia</taxon>
        <taxon>Yponomeutoidea</taxon>
        <taxon>Plutellidae</taxon>
        <taxon>Plutella</taxon>
    </lineage>
</organism>
<dbReference type="AlphaFoldDB" id="A0A8S4FXJ2"/>
<protein>
    <submittedName>
        <fullName evidence="1">(diamondback moth) hypothetical protein</fullName>
    </submittedName>
</protein>
<name>A0A8S4FXJ2_PLUXY</name>
<evidence type="ECO:0000313" key="2">
    <source>
        <dbReference type="Proteomes" id="UP000653454"/>
    </source>
</evidence>
<dbReference type="EMBL" id="CAJHNJ030000054">
    <property type="protein sequence ID" value="CAG9132879.1"/>
    <property type="molecule type" value="Genomic_DNA"/>
</dbReference>
<gene>
    <name evidence="1" type="ORF">PLXY2_LOCUS11126</name>
</gene>
<proteinExistence type="predicted"/>
<accession>A0A8S4FXJ2</accession>
<reference evidence="1" key="1">
    <citation type="submission" date="2020-11" db="EMBL/GenBank/DDBJ databases">
        <authorList>
            <person name="Whiteford S."/>
        </authorList>
    </citation>
    <scope>NUCLEOTIDE SEQUENCE</scope>
</reference>
<dbReference type="Proteomes" id="UP000653454">
    <property type="component" value="Unassembled WGS sequence"/>
</dbReference>
<keyword evidence="2" id="KW-1185">Reference proteome</keyword>
<comment type="caution">
    <text evidence="1">The sequence shown here is derived from an EMBL/GenBank/DDBJ whole genome shotgun (WGS) entry which is preliminary data.</text>
</comment>
<evidence type="ECO:0000313" key="1">
    <source>
        <dbReference type="EMBL" id="CAG9132879.1"/>
    </source>
</evidence>